<protein>
    <submittedName>
        <fullName evidence="2">Uncharacterized protein</fullName>
    </submittedName>
</protein>
<proteinExistence type="predicted"/>
<feature type="region of interest" description="Disordered" evidence="1">
    <location>
        <begin position="1"/>
        <end position="81"/>
    </location>
</feature>
<gene>
    <name evidence="2" type="ORF">VTK73DRAFT_10072</name>
</gene>
<feature type="compositionally biased region" description="Basic residues" evidence="1">
    <location>
        <begin position="379"/>
        <end position="395"/>
    </location>
</feature>
<sequence>MNPHPAFPEPATRASYSSRPQNWRAQSRFVEGSMNDRTSNIPPPSFLGPNDVAAYERQFYTSVEQPRPTTSGAQSTRKPSSKFFAPLWDGVREKLGLSRSRSSGSMPSREDNGFFQHAYEEHHAKQLLNGYQTTYPSRDEVMESYKNLVDSRFFSAHAIQGSRHRLKTAPDISLSESDMSISHNLPVTASASRGQFWDKPPQRGSHPRTQSVSTFSSIPYSATKSTSSAELLSSSTHPLENRRLQPLTSSIQQERNQQRGTKRAVSDIAGGVVEREPAESSGVTRKLAKKLRKSASRVSSDLSAGAAGIRSISAAFSAPSSTMSSTTQTAPLRSAPLDAGASDQSRNGKDPQRPSGGGIPKFNSRRGRYNSGSVSGRLSKPRKAANPGRPRRRSTSRSPVPPSRPMTPLRCSPKPVAVSSRPTGAMRHAQECLGEGEPMVIDSQAVDRPSFDGIINPLSVPSFHYPQRVRAARRRVPLEPLSFVPDDNRGIPSVPKIPDQFNLKRAENGHFSNSRDLRSR</sequence>
<feature type="compositionally biased region" description="Polar residues" evidence="1">
    <location>
        <begin position="319"/>
        <end position="331"/>
    </location>
</feature>
<organism evidence="2 3">
    <name type="scientific">Phialemonium thermophilum</name>
    <dbReference type="NCBI Taxonomy" id="223376"/>
    <lineage>
        <taxon>Eukaryota</taxon>
        <taxon>Fungi</taxon>
        <taxon>Dikarya</taxon>
        <taxon>Ascomycota</taxon>
        <taxon>Pezizomycotina</taxon>
        <taxon>Sordariomycetes</taxon>
        <taxon>Sordariomycetidae</taxon>
        <taxon>Cephalothecales</taxon>
        <taxon>Cephalothecaceae</taxon>
        <taxon>Phialemonium</taxon>
    </lineage>
</organism>
<keyword evidence="3" id="KW-1185">Reference proteome</keyword>
<evidence type="ECO:0000256" key="1">
    <source>
        <dbReference type="SAM" id="MobiDB-lite"/>
    </source>
</evidence>
<accession>A0ABR3XIA3</accession>
<feature type="compositionally biased region" description="Polar residues" evidence="1">
    <location>
        <begin position="59"/>
        <end position="78"/>
    </location>
</feature>
<evidence type="ECO:0000313" key="3">
    <source>
        <dbReference type="Proteomes" id="UP001586593"/>
    </source>
</evidence>
<feature type="compositionally biased region" description="Polar residues" evidence="1">
    <location>
        <begin position="207"/>
        <end position="220"/>
    </location>
</feature>
<feature type="region of interest" description="Disordered" evidence="1">
    <location>
        <begin position="317"/>
        <end position="423"/>
    </location>
</feature>
<reference evidence="2 3" key="1">
    <citation type="journal article" date="2024" name="Commun. Biol.">
        <title>Comparative genomic analysis of thermophilic fungi reveals convergent evolutionary adaptations and gene losses.</title>
        <authorList>
            <person name="Steindorff A.S."/>
            <person name="Aguilar-Pontes M.V."/>
            <person name="Robinson A.J."/>
            <person name="Andreopoulos B."/>
            <person name="LaButti K."/>
            <person name="Kuo A."/>
            <person name="Mondo S."/>
            <person name="Riley R."/>
            <person name="Otillar R."/>
            <person name="Haridas S."/>
            <person name="Lipzen A."/>
            <person name="Grimwood J."/>
            <person name="Schmutz J."/>
            <person name="Clum A."/>
            <person name="Reid I.D."/>
            <person name="Moisan M.C."/>
            <person name="Butler G."/>
            <person name="Nguyen T.T.M."/>
            <person name="Dewar K."/>
            <person name="Conant G."/>
            <person name="Drula E."/>
            <person name="Henrissat B."/>
            <person name="Hansel C."/>
            <person name="Singer S."/>
            <person name="Hutchinson M.I."/>
            <person name="de Vries R.P."/>
            <person name="Natvig D.O."/>
            <person name="Powell A.J."/>
            <person name="Tsang A."/>
            <person name="Grigoriev I.V."/>
        </authorList>
    </citation>
    <scope>NUCLEOTIDE SEQUENCE [LARGE SCALE GENOMIC DNA]</scope>
    <source>
        <strain evidence="2 3">ATCC 24622</strain>
    </source>
</reference>
<name>A0ABR3XIA3_9PEZI</name>
<dbReference type="EMBL" id="JAZHXJ010000091">
    <property type="protein sequence ID" value="KAL1875338.1"/>
    <property type="molecule type" value="Genomic_DNA"/>
</dbReference>
<feature type="compositionally biased region" description="Polar residues" evidence="1">
    <location>
        <begin position="14"/>
        <end position="25"/>
    </location>
</feature>
<feature type="compositionally biased region" description="Polar residues" evidence="1">
    <location>
        <begin position="246"/>
        <end position="259"/>
    </location>
</feature>
<feature type="compositionally biased region" description="Low complexity" evidence="1">
    <location>
        <begin position="221"/>
        <end position="236"/>
    </location>
</feature>
<feature type="region of interest" description="Disordered" evidence="1">
    <location>
        <begin position="192"/>
        <end position="285"/>
    </location>
</feature>
<dbReference type="Proteomes" id="UP001586593">
    <property type="component" value="Unassembled WGS sequence"/>
</dbReference>
<evidence type="ECO:0000313" key="2">
    <source>
        <dbReference type="EMBL" id="KAL1875338.1"/>
    </source>
</evidence>
<comment type="caution">
    <text evidence="2">The sequence shown here is derived from an EMBL/GenBank/DDBJ whole genome shotgun (WGS) entry which is preliminary data.</text>
</comment>